<feature type="region of interest" description="Disordered" evidence="1">
    <location>
        <begin position="32"/>
        <end position="57"/>
    </location>
</feature>
<evidence type="ECO:0000256" key="1">
    <source>
        <dbReference type="SAM" id="MobiDB-lite"/>
    </source>
</evidence>
<proteinExistence type="predicted"/>
<gene>
    <name evidence="2" type="ORF">B296_00011692</name>
</gene>
<evidence type="ECO:0000313" key="2">
    <source>
        <dbReference type="EMBL" id="RRT85149.1"/>
    </source>
</evidence>
<organism evidence="2 3">
    <name type="scientific">Ensete ventricosum</name>
    <name type="common">Abyssinian banana</name>
    <name type="synonym">Musa ensete</name>
    <dbReference type="NCBI Taxonomy" id="4639"/>
    <lineage>
        <taxon>Eukaryota</taxon>
        <taxon>Viridiplantae</taxon>
        <taxon>Streptophyta</taxon>
        <taxon>Embryophyta</taxon>
        <taxon>Tracheophyta</taxon>
        <taxon>Spermatophyta</taxon>
        <taxon>Magnoliopsida</taxon>
        <taxon>Liliopsida</taxon>
        <taxon>Zingiberales</taxon>
        <taxon>Musaceae</taxon>
        <taxon>Ensete</taxon>
    </lineage>
</organism>
<reference evidence="2 3" key="1">
    <citation type="journal article" date="2014" name="Agronomy (Basel)">
        <title>A Draft Genome Sequence for Ensete ventricosum, the Drought-Tolerant Tree Against Hunger.</title>
        <authorList>
            <person name="Harrison J."/>
            <person name="Moore K.A."/>
            <person name="Paszkiewicz K."/>
            <person name="Jones T."/>
            <person name="Grant M."/>
            <person name="Ambacheew D."/>
            <person name="Muzemil S."/>
            <person name="Studholme D.J."/>
        </authorList>
    </citation>
    <scope>NUCLEOTIDE SEQUENCE [LARGE SCALE GENOMIC DNA]</scope>
</reference>
<evidence type="ECO:0000313" key="3">
    <source>
        <dbReference type="Proteomes" id="UP000287651"/>
    </source>
</evidence>
<dbReference type="AlphaFoldDB" id="A0A427B9H9"/>
<dbReference type="EMBL" id="AMZH03000168">
    <property type="protein sequence ID" value="RRT85149.1"/>
    <property type="molecule type" value="Genomic_DNA"/>
</dbReference>
<name>A0A427B9H9_ENSVE</name>
<sequence length="159" mass="17451">MKRSSAFSIGLSDVPVEALQLNAGLPVLENDKDGRALAAPTKQPKKRHRPSGSVSDPTLMAHNATVIGFAWLQLLSHNSFKEADGYLYKRWSADEEGTHGEQHRKVLFLSRIVDVRVLEIGVAGASASNAADEPWKLELRISGRGDGGWDREIYCLRAT</sequence>
<dbReference type="Proteomes" id="UP000287651">
    <property type="component" value="Unassembled WGS sequence"/>
</dbReference>
<accession>A0A427B9H9</accession>
<protein>
    <submittedName>
        <fullName evidence="2">Uncharacterized protein</fullName>
    </submittedName>
</protein>
<comment type="caution">
    <text evidence="2">The sequence shown here is derived from an EMBL/GenBank/DDBJ whole genome shotgun (WGS) entry which is preliminary data.</text>
</comment>